<dbReference type="Proteomes" id="UP000008225">
    <property type="component" value="Chromosome X"/>
</dbReference>
<dbReference type="InterPro" id="IPR031320">
    <property type="entry name" value="GAGE"/>
</dbReference>
<dbReference type="RefSeq" id="XP_035145073.1">
    <property type="nucleotide sequence ID" value="XM_035289182.2"/>
</dbReference>
<comment type="similarity">
    <text evidence="1">Belongs to the GAGE family.</text>
</comment>
<feature type="domain" description="GAGE" evidence="3">
    <location>
        <begin position="1"/>
        <end position="111"/>
    </location>
</feature>
<dbReference type="OMA" id="KSEQCKM"/>
<name>A0A5F4W0W1_CALJA</name>
<feature type="region of interest" description="Disordered" evidence="2">
    <location>
        <begin position="1"/>
        <end position="111"/>
    </location>
</feature>
<dbReference type="PANTHER" id="PTHR14047:SF33">
    <property type="entry name" value="X ANTIGEN FAMILY MEMBER 5"/>
    <property type="match status" value="1"/>
</dbReference>
<feature type="compositionally biased region" description="Basic residues" evidence="2">
    <location>
        <begin position="1"/>
        <end position="15"/>
    </location>
</feature>
<dbReference type="AlphaFoldDB" id="A0A5F4W0W1"/>
<gene>
    <name evidence="4" type="primary">LOC118150631</name>
</gene>
<dbReference type="InParanoid" id="A0A5F4W0W1"/>
<reference evidence="4" key="1">
    <citation type="submission" date="2009-03" db="EMBL/GenBank/DDBJ databases">
        <authorList>
            <person name="Warren W."/>
            <person name="Ye L."/>
            <person name="Minx P."/>
            <person name="Worley K."/>
            <person name="Gibbs R."/>
            <person name="Wilson R.K."/>
        </authorList>
    </citation>
    <scope>NUCLEOTIDE SEQUENCE [LARGE SCALE GENOMIC DNA]</scope>
</reference>
<accession>A0A5F4W0W1</accession>
<dbReference type="OrthoDB" id="9538795at2759"/>
<organism evidence="4 5">
    <name type="scientific">Callithrix jacchus</name>
    <name type="common">White-tufted-ear marmoset</name>
    <name type="synonym">Simia Jacchus</name>
    <dbReference type="NCBI Taxonomy" id="9483"/>
    <lineage>
        <taxon>Eukaryota</taxon>
        <taxon>Metazoa</taxon>
        <taxon>Chordata</taxon>
        <taxon>Craniata</taxon>
        <taxon>Vertebrata</taxon>
        <taxon>Euteleostomi</taxon>
        <taxon>Mammalia</taxon>
        <taxon>Eutheria</taxon>
        <taxon>Euarchontoglires</taxon>
        <taxon>Primates</taxon>
        <taxon>Haplorrhini</taxon>
        <taxon>Platyrrhini</taxon>
        <taxon>Cebidae</taxon>
        <taxon>Callitrichinae</taxon>
        <taxon>Callithrix</taxon>
        <taxon>Callithrix</taxon>
    </lineage>
</organism>
<evidence type="ECO:0000313" key="5">
    <source>
        <dbReference type="Proteomes" id="UP000008225"/>
    </source>
</evidence>
<dbReference type="InterPro" id="IPR008625">
    <property type="entry name" value="GAGE_fam"/>
</dbReference>
<reference evidence="4" key="2">
    <citation type="submission" date="2025-08" db="UniProtKB">
        <authorList>
            <consortium name="Ensembl"/>
        </authorList>
    </citation>
    <scope>IDENTIFICATION</scope>
</reference>
<dbReference type="Pfam" id="PF05831">
    <property type="entry name" value="GAGE"/>
    <property type="match status" value="1"/>
</dbReference>
<reference evidence="4" key="3">
    <citation type="submission" date="2025-09" db="UniProtKB">
        <authorList>
            <consortium name="Ensembl"/>
        </authorList>
    </citation>
    <scope>IDENTIFICATION</scope>
</reference>
<dbReference type="Ensembl" id="ENSCJAT00000107532.2">
    <property type="protein sequence ID" value="ENSCJAP00000071489.1"/>
    <property type="gene ID" value="ENSCJAG00000061503.2"/>
</dbReference>
<evidence type="ECO:0000256" key="1">
    <source>
        <dbReference type="ARBA" id="ARBA00007043"/>
    </source>
</evidence>
<feature type="compositionally biased region" description="Basic and acidic residues" evidence="2">
    <location>
        <begin position="21"/>
        <end position="50"/>
    </location>
</feature>
<evidence type="ECO:0000256" key="2">
    <source>
        <dbReference type="SAM" id="MobiDB-lite"/>
    </source>
</evidence>
<sequence length="111" mass="12460">MSGRERKHRPMRHVRLVQLTRPDEPSVPKPQREETPAESHDHTPGQKSEEDQGVAEIQGAWKVPGLEPDLQELSQSKTEDECRVGPDVEGKSVPKSEQYKMPEGGEGKPQD</sequence>
<proteinExistence type="inferred from homology"/>
<keyword evidence="5" id="KW-1185">Reference proteome</keyword>
<dbReference type="GeneTree" id="ENSGT00940000153097"/>
<feature type="compositionally biased region" description="Basic and acidic residues" evidence="2">
    <location>
        <begin position="77"/>
        <end position="111"/>
    </location>
</feature>
<evidence type="ECO:0000313" key="4">
    <source>
        <dbReference type="Ensembl" id="ENSCJAP00000071489.1"/>
    </source>
</evidence>
<protein>
    <recommendedName>
        <fullName evidence="3">GAGE domain-containing protein</fullName>
    </recommendedName>
</protein>
<dbReference type="GeneID" id="118150631"/>
<dbReference type="SMART" id="SM01379">
    <property type="entry name" value="GAGE"/>
    <property type="match status" value="1"/>
</dbReference>
<dbReference type="PANTHER" id="PTHR14047">
    <property type="entry name" value="P ANTIGEN FAMILY MEMBER 5-RELATED"/>
    <property type="match status" value="1"/>
</dbReference>
<dbReference type="KEGG" id="cjc:118150631"/>
<evidence type="ECO:0000259" key="3">
    <source>
        <dbReference type="SMART" id="SM01379"/>
    </source>
</evidence>